<proteinExistence type="predicted"/>
<name>A0AA88AY91_FICCA</name>
<evidence type="ECO:0000313" key="2">
    <source>
        <dbReference type="Proteomes" id="UP001187192"/>
    </source>
</evidence>
<reference evidence="1" key="1">
    <citation type="submission" date="2023-07" db="EMBL/GenBank/DDBJ databases">
        <title>draft genome sequence of fig (Ficus carica).</title>
        <authorList>
            <person name="Takahashi T."/>
            <person name="Nishimura K."/>
        </authorList>
    </citation>
    <scope>NUCLEOTIDE SEQUENCE</scope>
</reference>
<dbReference type="AlphaFoldDB" id="A0AA88AY91"/>
<accession>A0AA88AY91</accession>
<gene>
    <name evidence="1" type="ORF">TIFTF001_024709</name>
</gene>
<protein>
    <submittedName>
        <fullName evidence="1">Uncharacterized protein</fullName>
    </submittedName>
</protein>
<sequence length="65" mass="6904">MLDTGGASILGSSAELNETGTFDPLEIRESEEVKTNNVVLKKLVIDCIAVCILSSISYNTVCGQI</sequence>
<organism evidence="1 2">
    <name type="scientific">Ficus carica</name>
    <name type="common">Common fig</name>
    <dbReference type="NCBI Taxonomy" id="3494"/>
    <lineage>
        <taxon>Eukaryota</taxon>
        <taxon>Viridiplantae</taxon>
        <taxon>Streptophyta</taxon>
        <taxon>Embryophyta</taxon>
        <taxon>Tracheophyta</taxon>
        <taxon>Spermatophyta</taxon>
        <taxon>Magnoliopsida</taxon>
        <taxon>eudicotyledons</taxon>
        <taxon>Gunneridae</taxon>
        <taxon>Pentapetalae</taxon>
        <taxon>rosids</taxon>
        <taxon>fabids</taxon>
        <taxon>Rosales</taxon>
        <taxon>Moraceae</taxon>
        <taxon>Ficeae</taxon>
        <taxon>Ficus</taxon>
    </lineage>
</organism>
<dbReference type="EMBL" id="BTGU01000058">
    <property type="protein sequence ID" value="GMN55591.1"/>
    <property type="molecule type" value="Genomic_DNA"/>
</dbReference>
<evidence type="ECO:0000313" key="1">
    <source>
        <dbReference type="EMBL" id="GMN55591.1"/>
    </source>
</evidence>
<dbReference type="Proteomes" id="UP001187192">
    <property type="component" value="Unassembled WGS sequence"/>
</dbReference>
<keyword evidence="2" id="KW-1185">Reference proteome</keyword>
<comment type="caution">
    <text evidence="1">The sequence shown here is derived from an EMBL/GenBank/DDBJ whole genome shotgun (WGS) entry which is preliminary data.</text>
</comment>